<reference evidence="6" key="1">
    <citation type="journal article" date="2019" name="Int. J. Syst. Evol. Microbiol.">
        <title>The Global Catalogue of Microorganisms (GCM) 10K type strain sequencing project: providing services to taxonomists for standard genome sequencing and annotation.</title>
        <authorList>
            <consortium name="The Broad Institute Genomics Platform"/>
            <consortium name="The Broad Institute Genome Sequencing Center for Infectious Disease"/>
            <person name="Wu L."/>
            <person name="Ma J."/>
        </authorList>
    </citation>
    <scope>NUCLEOTIDE SEQUENCE [LARGE SCALE GENOMIC DNA]</scope>
    <source>
        <strain evidence="6">KCTC 42424</strain>
    </source>
</reference>
<dbReference type="Gene3D" id="3.30.930.10">
    <property type="entry name" value="Bira Bifunctional Protein, Domain 2"/>
    <property type="match status" value="1"/>
</dbReference>
<dbReference type="PROSITE" id="PS50862">
    <property type="entry name" value="AA_TRNA_LIGASE_II"/>
    <property type="match status" value="1"/>
</dbReference>
<evidence type="ECO:0000256" key="3">
    <source>
        <dbReference type="ARBA" id="ARBA00022840"/>
    </source>
</evidence>
<dbReference type="Pfam" id="PF00152">
    <property type="entry name" value="tRNA-synt_2"/>
    <property type="match status" value="1"/>
</dbReference>
<dbReference type="PANTHER" id="PTHR42918:SF6">
    <property type="entry name" value="ELONGATION FACTOR P--(R)-BETA-LYSINE LIGASE"/>
    <property type="match status" value="1"/>
</dbReference>
<proteinExistence type="predicted"/>
<keyword evidence="6" id="KW-1185">Reference proteome</keyword>
<evidence type="ECO:0000256" key="1">
    <source>
        <dbReference type="ARBA" id="ARBA00022598"/>
    </source>
</evidence>
<dbReference type="SUPFAM" id="SSF55681">
    <property type="entry name" value="Class II aaRS and biotin synthetases"/>
    <property type="match status" value="1"/>
</dbReference>
<dbReference type="PANTHER" id="PTHR42918">
    <property type="entry name" value="LYSYL-TRNA SYNTHETASE"/>
    <property type="match status" value="1"/>
</dbReference>
<name>A0ABV7VMJ0_9GAMM</name>
<dbReference type="InterPro" id="IPR004525">
    <property type="entry name" value="EpmA"/>
</dbReference>
<protein>
    <submittedName>
        <fullName evidence="5">EF-P lysine aminoacylase EpmA</fullName>
    </submittedName>
</protein>
<evidence type="ECO:0000313" key="5">
    <source>
        <dbReference type="EMBL" id="MFC3678755.1"/>
    </source>
</evidence>
<dbReference type="RefSeq" id="WP_376864305.1">
    <property type="nucleotide sequence ID" value="NZ_JBHRYB010000001.1"/>
</dbReference>
<evidence type="ECO:0000256" key="2">
    <source>
        <dbReference type="ARBA" id="ARBA00022741"/>
    </source>
</evidence>
<evidence type="ECO:0000259" key="4">
    <source>
        <dbReference type="PROSITE" id="PS50862"/>
    </source>
</evidence>
<keyword evidence="2" id="KW-0547">Nucleotide-binding</keyword>
<keyword evidence="3" id="KW-0067">ATP-binding</keyword>
<gene>
    <name evidence="5" type="primary">epmA</name>
    <name evidence="5" type="ORF">ACFOMG_01350</name>
</gene>
<dbReference type="NCBIfam" id="NF006828">
    <property type="entry name" value="PRK09350.1"/>
    <property type="match status" value="1"/>
</dbReference>
<dbReference type="NCBIfam" id="TIGR00462">
    <property type="entry name" value="genX"/>
    <property type="match status" value="1"/>
</dbReference>
<keyword evidence="1" id="KW-0436">Ligase</keyword>
<sequence>MIPDWRPGASVASLQLRARLNGLIRQFFAQRQVLEVETPALCQAPVCDPNIDPIPADGRYLHTSPEYAMKRLLCAGVGDIYQLCKVFRRAEAGSRHNPEFTMLEWYRVGWHHRQLMDEVQALLQLLLAERVNGRLDLSYRQALQQFAGLDWLSASDADIAERGRQLAGADLQLGRDGWLDLIMSHQVEPQLPADKLVFISDYPASQAALAKIRGQGQAAVAERFEVYFNGIELANGYHELTDAAEQRQRFEQEAQGRAVDQSLLAAMSAGMPACAGVALGIDRLLMLLLDKPMDQVLSFSWDRA</sequence>
<dbReference type="InterPro" id="IPR006195">
    <property type="entry name" value="aa-tRNA-synth_II"/>
</dbReference>
<accession>A0ABV7VMJ0</accession>
<evidence type="ECO:0000313" key="6">
    <source>
        <dbReference type="Proteomes" id="UP001595722"/>
    </source>
</evidence>
<dbReference type="InterPro" id="IPR045864">
    <property type="entry name" value="aa-tRNA-synth_II/BPL/LPL"/>
</dbReference>
<feature type="domain" description="Aminoacyl-transfer RNA synthetases class-II family profile" evidence="4">
    <location>
        <begin position="14"/>
        <end position="304"/>
    </location>
</feature>
<dbReference type="InterPro" id="IPR004364">
    <property type="entry name" value="Aa-tRNA-synt_II"/>
</dbReference>
<dbReference type="Proteomes" id="UP001595722">
    <property type="component" value="Unassembled WGS sequence"/>
</dbReference>
<comment type="caution">
    <text evidence="5">The sequence shown here is derived from an EMBL/GenBank/DDBJ whole genome shotgun (WGS) entry which is preliminary data.</text>
</comment>
<dbReference type="EMBL" id="JBHRYB010000001">
    <property type="protein sequence ID" value="MFC3678755.1"/>
    <property type="molecule type" value="Genomic_DNA"/>
</dbReference>
<organism evidence="5 6">
    <name type="scientific">Bacterioplanoides pacificum</name>
    <dbReference type="NCBI Taxonomy" id="1171596"/>
    <lineage>
        <taxon>Bacteria</taxon>
        <taxon>Pseudomonadati</taxon>
        <taxon>Pseudomonadota</taxon>
        <taxon>Gammaproteobacteria</taxon>
        <taxon>Oceanospirillales</taxon>
        <taxon>Oceanospirillaceae</taxon>
        <taxon>Bacterioplanoides</taxon>
    </lineage>
</organism>